<protein>
    <submittedName>
        <fullName evidence="2">PorT family protein</fullName>
    </submittedName>
</protein>
<evidence type="ECO:0000313" key="3">
    <source>
        <dbReference type="Proteomes" id="UP000474175"/>
    </source>
</evidence>
<sequence>MKHISLLCTLLGLSVSVWGQEVVIDTNYYAPPPIRRHVLTEDPDKRLDEAGTGRYRLVRKEAAHWQLEQFKETQTLYISAEGGFRSDVSTLSNSFDGLIRNPASTKAAWSVLAGYTYRNAWAVEVGYAYAPTHLNITIENGSSDFEFTYQTAGHAIPLRVKRRIGSGRQAKNGTGFWVSAGAWLIPASGNQTDELKFSGYSTSNRGRRVDTLQLLVNSASINRVSGLAELGVDYATRLSSTLELGFYVRKYWGLSDVYRSDLAYVINRVENQRAAMVANGSGWGFGIALRYLYEKRYEMKKSR</sequence>
<keyword evidence="1" id="KW-0732">Signal</keyword>
<evidence type="ECO:0000256" key="1">
    <source>
        <dbReference type="SAM" id="SignalP"/>
    </source>
</evidence>
<dbReference type="Proteomes" id="UP000474175">
    <property type="component" value="Unassembled WGS sequence"/>
</dbReference>
<reference evidence="2 3" key="1">
    <citation type="submission" date="2020-02" db="EMBL/GenBank/DDBJ databases">
        <title>Draft genome sequence of two Spirosoma agri KCTC 52727 and Spirosoma terrae KCTC 52035.</title>
        <authorList>
            <person name="Rojas J."/>
            <person name="Ambika Manirajan B."/>
            <person name="Suarez C."/>
            <person name="Ratering S."/>
            <person name="Schnell S."/>
        </authorList>
    </citation>
    <scope>NUCLEOTIDE SEQUENCE [LARGE SCALE GENOMIC DNA]</scope>
    <source>
        <strain evidence="2 3">KCTC 52035</strain>
    </source>
</reference>
<organism evidence="2 3">
    <name type="scientific">Spirosoma terrae</name>
    <dbReference type="NCBI Taxonomy" id="1968276"/>
    <lineage>
        <taxon>Bacteria</taxon>
        <taxon>Pseudomonadati</taxon>
        <taxon>Bacteroidota</taxon>
        <taxon>Cytophagia</taxon>
        <taxon>Cytophagales</taxon>
        <taxon>Cytophagaceae</taxon>
        <taxon>Spirosoma</taxon>
    </lineage>
</organism>
<proteinExistence type="predicted"/>
<feature type="signal peptide" evidence="1">
    <location>
        <begin position="1"/>
        <end position="19"/>
    </location>
</feature>
<gene>
    <name evidence="2" type="ORF">GK108_15015</name>
</gene>
<comment type="caution">
    <text evidence="2">The sequence shown here is derived from an EMBL/GenBank/DDBJ whole genome shotgun (WGS) entry which is preliminary data.</text>
</comment>
<dbReference type="RefSeq" id="WP_163949761.1">
    <property type="nucleotide sequence ID" value="NZ_JAAFZH010000006.1"/>
</dbReference>
<accession>A0A6L9L6Z0</accession>
<feature type="chain" id="PRO_5026944446" evidence="1">
    <location>
        <begin position="20"/>
        <end position="303"/>
    </location>
</feature>
<dbReference type="AlphaFoldDB" id="A0A6L9L6Z0"/>
<keyword evidence="3" id="KW-1185">Reference proteome</keyword>
<name>A0A6L9L6Z0_9BACT</name>
<dbReference type="EMBL" id="JAAFZH010000006">
    <property type="protein sequence ID" value="NDU96190.1"/>
    <property type="molecule type" value="Genomic_DNA"/>
</dbReference>
<evidence type="ECO:0000313" key="2">
    <source>
        <dbReference type="EMBL" id="NDU96190.1"/>
    </source>
</evidence>